<comment type="caution">
    <text evidence="1">The sequence shown here is derived from an EMBL/GenBank/DDBJ whole genome shotgun (WGS) entry which is preliminary data.</text>
</comment>
<sequence>MGRVTRAFSRRFEKKRVHEILNKESFELLRFSKKFHDENMNPIHRRIVLALFRFGFQKLSKFVQSFAGFTIVHVSKVPPKIDIYSMGTYVGIVGYFYWTGNLFLAQILSLGRDPLKLIEMSKVLVASNYRESQCE</sequence>
<proteinExistence type="predicted"/>
<protein>
    <submittedName>
        <fullName evidence="1">Uncharacterized protein</fullName>
    </submittedName>
</protein>
<reference evidence="1 2" key="1">
    <citation type="submission" date="2012-10" db="EMBL/GenBank/DDBJ databases">
        <authorList>
            <person name="Harkins D.M."/>
            <person name="Durkin A.S."/>
            <person name="Brinkac L.M."/>
            <person name="Haft D.H."/>
            <person name="Selengut J.D."/>
            <person name="Sanka R."/>
            <person name="DePew J."/>
            <person name="Purushe J."/>
            <person name="Chanthongthip A."/>
            <person name="Lattana O."/>
            <person name="Phetsouvanh R."/>
            <person name="Newton P.N."/>
            <person name="Vinetz J.M."/>
            <person name="Sutton G.G."/>
            <person name="Nierman W.C."/>
            <person name="Fouts D.E."/>
        </authorList>
    </citation>
    <scope>NUCLEOTIDE SEQUENCE [LARGE SCALE GENOMIC DNA]</scope>
    <source>
        <strain evidence="1 2">UI 12758</strain>
    </source>
</reference>
<evidence type="ECO:0000313" key="2">
    <source>
        <dbReference type="Proteomes" id="UP000001340"/>
    </source>
</evidence>
<dbReference type="Proteomes" id="UP000001340">
    <property type="component" value="Unassembled WGS sequence"/>
</dbReference>
<accession>A0A0E2DCN9</accession>
<dbReference type="EMBL" id="AHNR02000004">
    <property type="protein sequence ID" value="EKR57231.1"/>
    <property type="molecule type" value="Genomic_DNA"/>
</dbReference>
<name>A0A0E2DCN9_LEPIR</name>
<dbReference type="AlphaFoldDB" id="A0A0E2DCN9"/>
<organism evidence="1 2">
    <name type="scientific">Leptospira interrogans str. UI 12758</name>
    <dbReference type="NCBI Taxonomy" id="1049938"/>
    <lineage>
        <taxon>Bacteria</taxon>
        <taxon>Pseudomonadati</taxon>
        <taxon>Spirochaetota</taxon>
        <taxon>Spirochaetia</taxon>
        <taxon>Leptospirales</taxon>
        <taxon>Leptospiraceae</taxon>
        <taxon>Leptospira</taxon>
    </lineage>
</organism>
<gene>
    <name evidence="1" type="ORF">LEP1GSC105_0175</name>
</gene>
<evidence type="ECO:0000313" key="1">
    <source>
        <dbReference type="EMBL" id="EKR57231.1"/>
    </source>
</evidence>